<keyword evidence="4" id="KW-0645">Protease</keyword>
<dbReference type="NCBIfam" id="TIGR04126">
    <property type="entry name" value="PGF_CTERM"/>
    <property type="match status" value="1"/>
</dbReference>
<dbReference type="Gene3D" id="2.60.40.1120">
    <property type="entry name" value="Carboxypeptidase-like, regulatory domain"/>
    <property type="match status" value="3"/>
</dbReference>
<gene>
    <name evidence="4" type="ORF">H5V44_13475</name>
</gene>
<dbReference type="InterPro" id="IPR013784">
    <property type="entry name" value="Carb-bd-like_fold"/>
</dbReference>
<comment type="caution">
    <text evidence="4">The sequence shown here is derived from an EMBL/GenBank/DDBJ whole genome shotgun (WGS) entry which is preliminary data.</text>
</comment>
<dbReference type="Proteomes" id="UP000546257">
    <property type="component" value="Unassembled WGS sequence"/>
</dbReference>
<name>A0A7J9SJZ7_9EURY</name>
<evidence type="ECO:0000313" key="4">
    <source>
        <dbReference type="EMBL" id="MBB6647280.1"/>
    </source>
</evidence>
<evidence type="ECO:0000256" key="1">
    <source>
        <dbReference type="ARBA" id="ARBA00022729"/>
    </source>
</evidence>
<proteinExistence type="predicted"/>
<dbReference type="RefSeq" id="WP_185193661.1">
    <property type="nucleotide sequence ID" value="NZ_JACKXD010000005.1"/>
</dbReference>
<sequence length="997" mass="103438">MSRGATARRAVLLLAALVCVSALGTGVVAAENVTISNPTEGEVGDHTWNTTASSSGTLDHLVINYTGTGADLSEKPAFIDGNEITVNGQTVAINGSEYSITSTTINATLETSASISGGDRIEFVLENVRNPSSTGTNSATVELNNSSSQFSSSTESFDIVRGGYVNGTVKNGTGVLTSASVSIYNTSTGDFVTGYGINPSTDQYSAHIADGTYRFDYTATGYTTVSKIMEINTSESKNDINATLAKKGYINGTVTDSDGNGIGGINLVADPKSGSGAQKNTTAADGSFSFYVAPGKYDLVAFNNPDYEFNINPDVSATSDSTTTTTVSLSEVPDKGTITGRLVDGNGNGVSGKRVSASDTSYQYYNSTVTNATGYFSMRVPQATYRIRTNSTPTVRESGVSVTANELSSVELTVPEKAYLSGTVSNASGPIPKATVIADSGDSIHVNRSTDASGNYNITVPPGEYAVTVLVPGQTANTKTATVTAGNTNTTDFTAEQTAVTSKSVSIIDGPGNDANLGTKAVVRGGLLQVQLINTSPSNNAPKGAPQELEGMGATDETKFEINLTVTNFSADSLLWAIEDAEFSTTPSSKNPDATNVTITGNATTLQANTTSANVGPLLNQDPSDVQWPTDRADQANYGVNQTVYVGIFDFSSTPGRIEDSLNGASVTTNAQRFSAPSVRNQTLRIWVGAPSKTVEGADHDGFYQATIPDSQLNEWGVDDPESELQTFYKGSQADFTVEETGNGARVVLDNISYSAGFVEVEANPTSDSGNGGGGSDSGPADTSATASVAGDRVQLAVDNVRAGTPVSVDVPGSSAMEQSGVRMQSVELRLRFSGDTSLDIATSATPSQPTPAGTTALFAYEVSTNLADADIDRATVRVTVDSDRVADPEAVRALRRSGDGWDPVTTNLRGTTNDEYVYTIETTEFSEFALVAETGSDATDTATATAEPTPTPTAEATPTAKSSPTPTTTSTTQPGFGVVVAVAALLSSAVLARRRI</sequence>
<dbReference type="Pfam" id="PF13620">
    <property type="entry name" value="CarboxypepD_reg"/>
    <property type="match status" value="2"/>
</dbReference>
<feature type="region of interest" description="Disordered" evidence="2">
    <location>
        <begin position="763"/>
        <end position="789"/>
    </location>
</feature>
<dbReference type="GO" id="GO:0030115">
    <property type="term" value="C:S-layer"/>
    <property type="evidence" value="ECO:0007669"/>
    <property type="project" value="UniProtKB-SubCell"/>
</dbReference>
<organism evidence="4 5">
    <name type="scientific">Halobellus ruber</name>
    <dbReference type="NCBI Taxonomy" id="2761102"/>
    <lineage>
        <taxon>Archaea</taxon>
        <taxon>Methanobacteriati</taxon>
        <taxon>Methanobacteriota</taxon>
        <taxon>Stenosarchaea group</taxon>
        <taxon>Halobacteria</taxon>
        <taxon>Halobacteriales</taxon>
        <taxon>Haloferacaceae</taxon>
        <taxon>Halobellus</taxon>
    </lineage>
</organism>
<keyword evidence="1" id="KW-0732">Signal</keyword>
<reference evidence="4 5" key="1">
    <citation type="submission" date="2020-08" db="EMBL/GenBank/DDBJ databases">
        <authorList>
            <person name="Seo M.-J."/>
        </authorList>
    </citation>
    <scope>NUCLEOTIDE SEQUENCE [LARGE SCALE GENOMIC DNA]</scope>
    <source>
        <strain evidence="4 5">MBLA0160</strain>
    </source>
</reference>
<dbReference type="AlphaFoldDB" id="A0A7J9SJZ7"/>
<dbReference type="GO" id="GO:0004180">
    <property type="term" value="F:carboxypeptidase activity"/>
    <property type="evidence" value="ECO:0007669"/>
    <property type="project" value="UniProtKB-KW"/>
</dbReference>
<evidence type="ECO:0000259" key="3">
    <source>
        <dbReference type="Pfam" id="PF18204"/>
    </source>
</evidence>
<keyword evidence="4" id="KW-0121">Carboxypeptidase</keyword>
<dbReference type="GO" id="GO:0005886">
    <property type="term" value="C:plasma membrane"/>
    <property type="evidence" value="ECO:0007669"/>
    <property type="project" value="UniProtKB-SubCell"/>
</dbReference>
<accession>A0A7J9SJZ7</accession>
<protein>
    <submittedName>
        <fullName evidence="4">Carboxypeptidase regulatory-like domain-containing protein</fullName>
    </submittedName>
</protein>
<evidence type="ECO:0000256" key="2">
    <source>
        <dbReference type="SAM" id="MobiDB-lite"/>
    </source>
</evidence>
<dbReference type="Pfam" id="PF18204">
    <property type="entry name" value="PGF-CTERM"/>
    <property type="match status" value="1"/>
</dbReference>
<keyword evidence="5" id="KW-1185">Reference proteome</keyword>
<dbReference type="InterPro" id="IPR008969">
    <property type="entry name" value="CarboxyPept-like_regulatory"/>
</dbReference>
<dbReference type="SUPFAM" id="SSF49464">
    <property type="entry name" value="Carboxypeptidase regulatory domain-like"/>
    <property type="match status" value="1"/>
</dbReference>
<dbReference type="GO" id="GO:0030246">
    <property type="term" value="F:carbohydrate binding"/>
    <property type="evidence" value="ECO:0007669"/>
    <property type="project" value="InterPro"/>
</dbReference>
<keyword evidence="4" id="KW-0378">Hydrolase</keyword>
<dbReference type="EMBL" id="JACKXD010000005">
    <property type="protein sequence ID" value="MBB6647280.1"/>
    <property type="molecule type" value="Genomic_DNA"/>
</dbReference>
<evidence type="ECO:0000313" key="5">
    <source>
        <dbReference type="Proteomes" id="UP000546257"/>
    </source>
</evidence>
<dbReference type="InterPro" id="IPR026371">
    <property type="entry name" value="PGF_CTERM"/>
</dbReference>
<feature type="domain" description="PGF-CTERM archaeal protein-sorting signal" evidence="3">
    <location>
        <begin position="974"/>
        <end position="996"/>
    </location>
</feature>
<feature type="region of interest" description="Disordered" evidence="2">
    <location>
        <begin position="938"/>
        <end position="974"/>
    </location>
</feature>
<dbReference type="SUPFAM" id="SSF49452">
    <property type="entry name" value="Starch-binding domain-like"/>
    <property type="match status" value="2"/>
</dbReference>